<dbReference type="AlphaFoldDB" id="A0A8H3UNN9"/>
<accession>A0A8H3UNN9</accession>
<gene>
    <name evidence="2" type="ORF">EG328_004906</name>
</gene>
<dbReference type="Proteomes" id="UP000447873">
    <property type="component" value="Unassembled WGS sequence"/>
</dbReference>
<feature type="compositionally biased region" description="Basic and acidic residues" evidence="1">
    <location>
        <begin position="1"/>
        <end position="11"/>
    </location>
</feature>
<sequence>MVHQLLKDSQRRQALSSSKEWQQPTKGSSNGSRTLNHGEGSKSGNKKPRQFKNTENAFNNDHAGKPTFRRYDFSQTLNLVRKGANNQAAQHPDTVAGWHNGFRERA</sequence>
<name>A0A8H3UNN9_VENIN</name>
<dbReference type="EMBL" id="WNWS01000265">
    <property type="protein sequence ID" value="KAE9972591.1"/>
    <property type="molecule type" value="Genomic_DNA"/>
</dbReference>
<organism evidence="2 3">
    <name type="scientific">Venturia inaequalis</name>
    <name type="common">Apple scab fungus</name>
    <dbReference type="NCBI Taxonomy" id="5025"/>
    <lineage>
        <taxon>Eukaryota</taxon>
        <taxon>Fungi</taxon>
        <taxon>Dikarya</taxon>
        <taxon>Ascomycota</taxon>
        <taxon>Pezizomycotina</taxon>
        <taxon>Dothideomycetes</taxon>
        <taxon>Pleosporomycetidae</taxon>
        <taxon>Venturiales</taxon>
        <taxon>Venturiaceae</taxon>
        <taxon>Venturia</taxon>
    </lineage>
</organism>
<reference evidence="2 3" key="1">
    <citation type="submission" date="2018-12" db="EMBL/GenBank/DDBJ databases">
        <title>Venturia inaequalis Genome Resource.</title>
        <authorList>
            <person name="Lichtner F.J."/>
        </authorList>
    </citation>
    <scope>NUCLEOTIDE SEQUENCE [LARGE SCALE GENOMIC DNA]</scope>
    <source>
        <strain evidence="2 3">120213</strain>
    </source>
</reference>
<feature type="compositionally biased region" description="Polar residues" evidence="1">
    <location>
        <begin position="12"/>
        <end position="35"/>
    </location>
</feature>
<feature type="region of interest" description="Disordered" evidence="1">
    <location>
        <begin position="82"/>
        <end position="106"/>
    </location>
</feature>
<evidence type="ECO:0000313" key="2">
    <source>
        <dbReference type="EMBL" id="KAE9972591.1"/>
    </source>
</evidence>
<evidence type="ECO:0000256" key="1">
    <source>
        <dbReference type="SAM" id="MobiDB-lite"/>
    </source>
</evidence>
<comment type="caution">
    <text evidence="2">The sequence shown here is derived from an EMBL/GenBank/DDBJ whole genome shotgun (WGS) entry which is preliminary data.</text>
</comment>
<protein>
    <submittedName>
        <fullName evidence="2">Uncharacterized protein</fullName>
    </submittedName>
</protein>
<evidence type="ECO:0000313" key="3">
    <source>
        <dbReference type="Proteomes" id="UP000447873"/>
    </source>
</evidence>
<feature type="region of interest" description="Disordered" evidence="1">
    <location>
        <begin position="1"/>
        <end position="70"/>
    </location>
</feature>
<proteinExistence type="predicted"/>